<dbReference type="InterPro" id="IPR006047">
    <property type="entry name" value="GH13_cat_dom"/>
</dbReference>
<dbReference type="EMBL" id="JADIKK010000008">
    <property type="protein sequence ID" value="MFK2877871.1"/>
    <property type="molecule type" value="Genomic_DNA"/>
</dbReference>
<comment type="catalytic activity">
    <reaction evidence="5">
        <text>Endohydrolysis of (1-&gt;4)-alpha-D-glucosidic linkages in polysaccharides containing three or more (1-&gt;4)-alpha-linked D-glucose units.</text>
        <dbReference type="EC" id="3.2.1.1"/>
    </reaction>
</comment>
<comment type="similarity">
    <text evidence="1 4">Belongs to the glycosyl hydrolase 13 family.</text>
</comment>
<keyword evidence="5" id="KW-0119">Carbohydrate metabolism</keyword>
<dbReference type="Gene3D" id="3.90.400.10">
    <property type="entry name" value="Oligo-1,6-glucosidase, Domain 2"/>
    <property type="match status" value="1"/>
</dbReference>
<dbReference type="Pfam" id="PF23915">
    <property type="entry name" value="SusG_C"/>
    <property type="match status" value="1"/>
</dbReference>
<dbReference type="EC" id="3.2.1.1" evidence="5"/>
<dbReference type="Gene3D" id="3.20.20.80">
    <property type="entry name" value="Glycosidases"/>
    <property type="match status" value="1"/>
</dbReference>
<keyword evidence="9" id="KW-1185">Reference proteome</keyword>
<dbReference type="InterPro" id="IPR056300">
    <property type="entry name" value="SusG-like_C"/>
</dbReference>
<keyword evidence="6" id="KW-0732">Signal</keyword>
<comment type="caution">
    <text evidence="8">The sequence shown here is derived from an EMBL/GenBank/DDBJ whole genome shotgun (WGS) entry which is preliminary data.</text>
</comment>
<dbReference type="Pfam" id="PF00128">
    <property type="entry name" value="Alpha-amylase"/>
    <property type="match status" value="1"/>
</dbReference>
<dbReference type="PANTHER" id="PTHR10357">
    <property type="entry name" value="ALPHA-AMYLASE FAMILY MEMBER"/>
    <property type="match status" value="1"/>
</dbReference>
<dbReference type="InterPro" id="IPR013780">
    <property type="entry name" value="Glyco_hydro_b"/>
</dbReference>
<dbReference type="SUPFAM" id="SSF51445">
    <property type="entry name" value="(Trans)glycosidases"/>
    <property type="match status" value="1"/>
</dbReference>
<evidence type="ECO:0000256" key="4">
    <source>
        <dbReference type="RuleBase" id="RU003615"/>
    </source>
</evidence>
<gene>
    <name evidence="8" type="ORF">ISP25_12385</name>
</gene>
<evidence type="ECO:0000313" key="9">
    <source>
        <dbReference type="Proteomes" id="UP001620339"/>
    </source>
</evidence>
<dbReference type="Proteomes" id="UP001620339">
    <property type="component" value="Unassembled WGS sequence"/>
</dbReference>
<dbReference type="InterPro" id="IPR017853">
    <property type="entry name" value="GH"/>
</dbReference>
<feature type="signal peptide" evidence="6">
    <location>
        <begin position="1"/>
        <end position="27"/>
    </location>
</feature>
<dbReference type="RefSeq" id="WP_404614283.1">
    <property type="nucleotide sequence ID" value="NZ_JADIKK010000008.1"/>
</dbReference>
<evidence type="ECO:0000256" key="1">
    <source>
        <dbReference type="ARBA" id="ARBA00008061"/>
    </source>
</evidence>
<reference evidence="8 9" key="1">
    <citation type="submission" date="2020-10" db="EMBL/GenBank/DDBJ databases">
        <title>Phylogeny of dyella-like bacteria.</title>
        <authorList>
            <person name="Fu J."/>
        </authorList>
    </citation>
    <scope>NUCLEOTIDE SEQUENCE [LARGE SCALE GENOMIC DNA]</scope>
    <source>
        <strain evidence="8 9">KACC 19113</strain>
    </source>
</reference>
<proteinExistence type="inferred from homology"/>
<keyword evidence="3 5" id="KW-0326">Glycosidase</keyword>
<evidence type="ECO:0000313" key="8">
    <source>
        <dbReference type="EMBL" id="MFK2877871.1"/>
    </source>
</evidence>
<dbReference type="PANTHER" id="PTHR10357:SF179">
    <property type="entry name" value="NEUTRAL AND BASIC AMINO ACID TRANSPORT PROTEIN RBAT"/>
    <property type="match status" value="1"/>
</dbReference>
<feature type="domain" description="Glycosyl hydrolase family 13 catalytic" evidence="7">
    <location>
        <begin position="45"/>
        <end position="444"/>
    </location>
</feature>
<accession>A0ABW8J6E9</accession>
<dbReference type="CDD" id="cd11316">
    <property type="entry name" value="AmyAc_bac2_AmyA"/>
    <property type="match status" value="1"/>
</dbReference>
<sequence length="526" mass="58913">MKTHLRLALLLSVALLLSTSPTSPASAATAAVATTAQAPSDTYYEIFVRSWYDTNGDGVGDLDGVTAKLDYLKSLGVDGIWLMPINPSPSYHGYDITDYEAINPQYGTMADFERLVQEAHKRGIKVVMDLVINHTSDQSPWFKAARDPRSPYRNWYEWATRATDLKQISATGGSLWHPLPGADKSSGQFYLGVFTAQMPDLNYDNPAVRAEMVKVGRFWLDKGVDGFRLDAAQHIYDDSEADMESPAALKKNLAWWHEFHQGIDASNPHAWLVGEVARHHENELPPWMASLDAVFNFPLATRLVDSAKQERDRDIGATLERMYDAFRTDAHGRFDDAPFLSNHDQERVMSQLDDNPEHMRTAAAMLLTLPGHPFVYYGEELGMRGEKPDEHLREPMRWYRSGKGAGETTWESWSAGDGNAVSVEAEQADPHSLLNWYRMLIQWRRDIPALRTGVLHNWRDAGEHVAAWELDDAQGDVLVLHNLAGTPQTVPLPAQRFHTLLKHTLPGTTVADGHLQLPAYGSAILH</sequence>
<keyword evidence="2 5" id="KW-0378">Hydrolase</keyword>
<evidence type="ECO:0000256" key="3">
    <source>
        <dbReference type="ARBA" id="ARBA00023295"/>
    </source>
</evidence>
<dbReference type="PRINTS" id="PR00110">
    <property type="entry name" value="ALPHAAMYLASE"/>
</dbReference>
<dbReference type="Gene3D" id="2.60.40.1180">
    <property type="entry name" value="Golgi alpha-mannosidase II"/>
    <property type="match status" value="1"/>
</dbReference>
<evidence type="ECO:0000256" key="2">
    <source>
        <dbReference type="ARBA" id="ARBA00022801"/>
    </source>
</evidence>
<evidence type="ECO:0000259" key="7">
    <source>
        <dbReference type="SMART" id="SM00642"/>
    </source>
</evidence>
<protein>
    <recommendedName>
        <fullName evidence="5">Alpha-amylase</fullName>
        <ecNumber evidence="5">3.2.1.1</ecNumber>
    </recommendedName>
</protein>
<organism evidence="8 9">
    <name type="scientific">Rhodanobacter hydrolyticus</name>
    <dbReference type="NCBI Taxonomy" id="2250595"/>
    <lineage>
        <taxon>Bacteria</taxon>
        <taxon>Pseudomonadati</taxon>
        <taxon>Pseudomonadota</taxon>
        <taxon>Gammaproteobacteria</taxon>
        <taxon>Lysobacterales</taxon>
        <taxon>Rhodanobacteraceae</taxon>
        <taxon>Rhodanobacter</taxon>
    </lineage>
</organism>
<dbReference type="InterPro" id="IPR006046">
    <property type="entry name" value="Alpha_amylase"/>
</dbReference>
<evidence type="ECO:0000256" key="6">
    <source>
        <dbReference type="SAM" id="SignalP"/>
    </source>
</evidence>
<name>A0ABW8J6E9_9GAMM</name>
<feature type="chain" id="PRO_5045931198" description="Alpha-amylase" evidence="6">
    <location>
        <begin position="28"/>
        <end position="526"/>
    </location>
</feature>
<evidence type="ECO:0000256" key="5">
    <source>
        <dbReference type="RuleBase" id="RU361134"/>
    </source>
</evidence>
<dbReference type="SMART" id="SM00642">
    <property type="entry name" value="Aamy"/>
    <property type="match status" value="1"/>
</dbReference>
<dbReference type="InterPro" id="IPR045857">
    <property type="entry name" value="O16G_dom_2"/>
</dbReference>